<dbReference type="AlphaFoldDB" id="A0A0F9U951"/>
<organism evidence="1">
    <name type="scientific">marine sediment metagenome</name>
    <dbReference type="NCBI Taxonomy" id="412755"/>
    <lineage>
        <taxon>unclassified sequences</taxon>
        <taxon>metagenomes</taxon>
        <taxon>ecological metagenomes</taxon>
    </lineage>
</organism>
<proteinExistence type="predicted"/>
<gene>
    <name evidence="1" type="ORF">LCGC14_0252160</name>
</gene>
<protein>
    <submittedName>
        <fullName evidence="1">Uncharacterized protein</fullName>
    </submittedName>
</protein>
<sequence>MNPQGQNSRCTAQTFHRRRCQNRVIDADPLFCHRHSKDHAYERCGVIDRRSGRPCNRKAVEHGEPCAGHMPVTVRSFETGRFRG</sequence>
<accession>A0A0F9U951</accession>
<evidence type="ECO:0000313" key="1">
    <source>
        <dbReference type="EMBL" id="KKN88144.1"/>
    </source>
</evidence>
<comment type="caution">
    <text evidence="1">The sequence shown here is derived from an EMBL/GenBank/DDBJ whole genome shotgun (WGS) entry which is preliminary data.</text>
</comment>
<reference evidence="1" key="1">
    <citation type="journal article" date="2015" name="Nature">
        <title>Complex archaea that bridge the gap between prokaryotes and eukaryotes.</title>
        <authorList>
            <person name="Spang A."/>
            <person name="Saw J.H."/>
            <person name="Jorgensen S.L."/>
            <person name="Zaremba-Niedzwiedzka K."/>
            <person name="Martijn J."/>
            <person name="Lind A.E."/>
            <person name="van Eijk R."/>
            <person name="Schleper C."/>
            <person name="Guy L."/>
            <person name="Ettema T.J."/>
        </authorList>
    </citation>
    <scope>NUCLEOTIDE SEQUENCE</scope>
</reference>
<dbReference type="EMBL" id="LAZR01000131">
    <property type="protein sequence ID" value="KKN88144.1"/>
    <property type="molecule type" value="Genomic_DNA"/>
</dbReference>
<name>A0A0F9U951_9ZZZZ</name>